<evidence type="ECO:0000256" key="1">
    <source>
        <dbReference type="ARBA" id="ARBA00022485"/>
    </source>
</evidence>
<dbReference type="InterPro" id="IPR036136">
    <property type="entry name" value="Nit/Sulf_reduc_fer-like_dom_sf"/>
</dbReference>
<evidence type="ECO:0000256" key="3">
    <source>
        <dbReference type="ARBA" id="ARBA00022723"/>
    </source>
</evidence>
<name>A0RUH7_CENSY</name>
<dbReference type="InterPro" id="IPR006067">
    <property type="entry name" value="NO2/SO3_Rdtase_4Fe4S_dom"/>
</dbReference>
<reference evidence="10 11" key="1">
    <citation type="journal article" date="2006" name="Proc. Natl. Acad. Sci. U.S.A.">
        <title>Genomic analysis of the uncultivated marine crenarchaeote Cenarchaeum symbiosum.</title>
        <authorList>
            <person name="Hallam S.J."/>
            <person name="Konstantinidis K.T."/>
            <person name="Putnam N."/>
            <person name="Schleper C."/>
            <person name="Watanabe Y."/>
            <person name="Sugahara J."/>
            <person name="Preston C."/>
            <person name="de la Torre J."/>
            <person name="Richardson P.M."/>
            <person name="DeLong E.F."/>
        </authorList>
    </citation>
    <scope>NUCLEOTIDE SEQUENCE [LARGE SCALE GENOMIC DNA]</scope>
    <source>
        <strain evidence="11">A</strain>
    </source>
</reference>
<dbReference type="EnsemblBacteria" id="ABK76994">
    <property type="protein sequence ID" value="ABK76994"/>
    <property type="gene ID" value="CENSYa_0358"/>
</dbReference>
<evidence type="ECO:0000256" key="2">
    <source>
        <dbReference type="ARBA" id="ARBA00022617"/>
    </source>
</evidence>
<gene>
    <name evidence="10" type="ordered locus">CENSYa_0358</name>
</gene>
<dbReference type="EC" id="1.7.7.1" evidence="10"/>
<dbReference type="SUPFAM" id="SSF56014">
    <property type="entry name" value="Nitrite and sulphite reductase 4Fe-4S domain-like"/>
    <property type="match status" value="2"/>
</dbReference>
<dbReference type="AlphaFoldDB" id="A0RUH7"/>
<dbReference type="HOGENOM" id="CLU_015667_1_1_2"/>
<dbReference type="Gene3D" id="3.90.480.10">
    <property type="entry name" value="Sulfite Reductase Hemoprotein,Domain 2"/>
    <property type="match status" value="1"/>
</dbReference>
<dbReference type="InterPro" id="IPR045854">
    <property type="entry name" value="NO2/SO3_Rdtase_4Fe4S_sf"/>
</dbReference>
<dbReference type="Pfam" id="PF01077">
    <property type="entry name" value="NIR_SIR"/>
    <property type="match status" value="2"/>
</dbReference>
<accession>A0RUH7</accession>
<keyword evidence="2" id="KW-0349">Heme</keyword>
<dbReference type="InterPro" id="IPR005117">
    <property type="entry name" value="NiRdtase/SiRdtase_haem-b_fer"/>
</dbReference>
<keyword evidence="6" id="KW-0411">Iron-sulfur</keyword>
<keyword evidence="4 10" id="KW-0560">Oxidoreductase</keyword>
<dbReference type="Pfam" id="PF03460">
    <property type="entry name" value="NIR_SIR_ferr"/>
    <property type="match status" value="2"/>
</dbReference>
<evidence type="ECO:0000259" key="9">
    <source>
        <dbReference type="Pfam" id="PF03460"/>
    </source>
</evidence>
<organism evidence="10 11">
    <name type="scientific">Cenarchaeum symbiosum (strain A)</name>
    <dbReference type="NCBI Taxonomy" id="414004"/>
    <lineage>
        <taxon>Archaea</taxon>
        <taxon>Nitrososphaerota</taxon>
        <taxon>Candidatus Cenarchaeales</taxon>
        <taxon>Candidatus Cenarchaeaceae</taxon>
        <taxon>Candidatus Cenarchaeum</taxon>
    </lineage>
</organism>
<dbReference type="GO" id="GO:0048307">
    <property type="term" value="F:ferredoxin-nitrite reductase activity"/>
    <property type="evidence" value="ECO:0007669"/>
    <property type="project" value="UniProtKB-EC"/>
</dbReference>
<dbReference type="EMBL" id="DP000238">
    <property type="protein sequence ID" value="ABK76994.1"/>
    <property type="molecule type" value="Genomic_DNA"/>
</dbReference>
<evidence type="ECO:0000256" key="7">
    <source>
        <dbReference type="SAM" id="MobiDB-lite"/>
    </source>
</evidence>
<keyword evidence="3" id="KW-0479">Metal-binding</keyword>
<dbReference type="PANTHER" id="PTHR32439">
    <property type="entry name" value="FERREDOXIN--NITRITE REDUCTASE, CHLOROPLASTIC"/>
    <property type="match status" value="1"/>
</dbReference>
<keyword evidence="5" id="KW-0408">Iron</keyword>
<keyword evidence="11" id="KW-1185">Reference proteome</keyword>
<dbReference type="PRINTS" id="PR00397">
    <property type="entry name" value="SIROHAEM"/>
</dbReference>
<evidence type="ECO:0000313" key="10">
    <source>
        <dbReference type="EMBL" id="ABK76994.1"/>
    </source>
</evidence>
<evidence type="ECO:0000256" key="6">
    <source>
        <dbReference type="ARBA" id="ARBA00023014"/>
    </source>
</evidence>
<evidence type="ECO:0000256" key="5">
    <source>
        <dbReference type="ARBA" id="ARBA00023004"/>
    </source>
</evidence>
<evidence type="ECO:0000256" key="4">
    <source>
        <dbReference type="ARBA" id="ARBA00023002"/>
    </source>
</evidence>
<dbReference type="STRING" id="414004.CENSYa_0358"/>
<feature type="domain" description="Nitrite/sulphite reductase 4Fe-4S" evidence="8">
    <location>
        <begin position="131"/>
        <end position="284"/>
    </location>
</feature>
<dbReference type="PANTHER" id="PTHR32439:SF9">
    <property type="entry name" value="BLR3264 PROTEIN"/>
    <property type="match status" value="1"/>
</dbReference>
<dbReference type="KEGG" id="csy:CENSYa_0358"/>
<feature type="region of interest" description="Disordered" evidence="7">
    <location>
        <begin position="1"/>
        <end position="20"/>
    </location>
</feature>
<sequence length="601" mass="66281">MESRLKQALPPDPVPRAGWADNEEADNFAKTVKLFRQGWYDADSFRRFRLQNGAYGSRMTGDYAMVRIKVPAGEILPQQLEKIAYLSETYSIGSAHFSTRENVQLHWVVLEDVSEIMRGLAEVGMTSREACGNSVRNVMCSPLSGVCGAEAFDATPYALATASFFLRNPMCQNLPRKFKFNFTCCEEHGMVRMVDVGLVPQTRELKGAVQRGFKVFLGGGLGNRSFVGHQLEEFTPDEDLLYTSMAVLRIFDRLGDRKNLARNRMRYLVNEMGWEKFQNLVLKERAIVRSTQPVITRLEMDDAPPGIRTPMRITDEAPAAVPSGFARWSRTNTMAQKQDGYQTVFITLEAGDITAGQLRSLAAICREYSGEGRARTGFRQNVVIRYVKEEDLPAIYSRLTESGLAKSGALTMSTPVGCSGTTSCNLALTNSHRLAKEIQRKFLEMGLDEDADLADSSIKISGCPNSCGQHGIATIGFYGGGSRAGGNMYPVYQMSVGGRFDGQTVLGTNCMRIPAKRVIPAILRIIELFRDNKQPSDTLKSWIHRLVLGNGDGAVDTLDALKAELAPLTVAPAIEDDPDFYKDYGNEGGYHAKTGKGECAA</sequence>
<evidence type="ECO:0000313" key="11">
    <source>
        <dbReference type="Proteomes" id="UP000000758"/>
    </source>
</evidence>
<proteinExistence type="predicted"/>
<dbReference type="Proteomes" id="UP000000758">
    <property type="component" value="Chromosome"/>
</dbReference>
<dbReference type="GO" id="GO:0020037">
    <property type="term" value="F:heme binding"/>
    <property type="evidence" value="ECO:0007669"/>
    <property type="project" value="InterPro"/>
</dbReference>
<feature type="domain" description="Nitrite/Sulfite reductase ferredoxin-like" evidence="9">
    <location>
        <begin position="335"/>
        <end position="401"/>
    </location>
</feature>
<dbReference type="InterPro" id="IPR051329">
    <property type="entry name" value="NIR_SIR_4Fe-4S"/>
</dbReference>
<keyword evidence="1" id="KW-0004">4Fe-4S</keyword>
<dbReference type="SUPFAM" id="SSF55124">
    <property type="entry name" value="Nitrite/Sulfite reductase N-terminal domain-like"/>
    <property type="match status" value="2"/>
</dbReference>
<dbReference type="InterPro" id="IPR006066">
    <property type="entry name" value="NO2/SO3_Rdtase_FeS/sirohaem_BS"/>
</dbReference>
<dbReference type="GO" id="GO:0051539">
    <property type="term" value="F:4 iron, 4 sulfur cluster binding"/>
    <property type="evidence" value="ECO:0007669"/>
    <property type="project" value="UniProtKB-KW"/>
</dbReference>
<protein>
    <submittedName>
        <fullName evidence="10">Ferredoxin-sulfite/nitrite reductase</fullName>
        <ecNumber evidence="10">1.7.7.1</ecNumber>
    </submittedName>
</protein>
<feature type="domain" description="Nitrite/sulphite reductase 4Fe-4S" evidence="8">
    <location>
        <begin position="412"/>
        <end position="546"/>
    </location>
</feature>
<dbReference type="GO" id="GO:0046872">
    <property type="term" value="F:metal ion binding"/>
    <property type="evidence" value="ECO:0007669"/>
    <property type="project" value="UniProtKB-KW"/>
</dbReference>
<dbReference type="PATRIC" id="fig|414004.10.peg.319"/>
<feature type="domain" description="Nitrite/Sulfite reductase ferredoxin-like" evidence="9">
    <location>
        <begin position="61"/>
        <end position="123"/>
    </location>
</feature>
<dbReference type="Gene3D" id="3.30.413.10">
    <property type="entry name" value="Sulfite Reductase Hemoprotein, domain 1"/>
    <property type="match status" value="2"/>
</dbReference>
<evidence type="ECO:0000259" key="8">
    <source>
        <dbReference type="Pfam" id="PF01077"/>
    </source>
</evidence>